<protein>
    <submittedName>
        <fullName evidence="1">Uncharacterized protein</fullName>
    </submittedName>
</protein>
<dbReference type="Proteomes" id="UP001187471">
    <property type="component" value="Unassembled WGS sequence"/>
</dbReference>
<sequence length="78" mass="8544">MGPWSFGSHPLIDNPWSTEVLLEKEGVKAIPISMKLHQLLLHLWSPEMLSRIASFVVVPAILATLLAKCSDLPIGVTV</sequence>
<gene>
    <name evidence="1" type="ORF">RJ640_025883</name>
</gene>
<proteinExistence type="predicted"/>
<keyword evidence="2" id="KW-1185">Reference proteome</keyword>
<name>A0AA88RTC8_9ASTE</name>
<dbReference type="AlphaFoldDB" id="A0AA88RTC8"/>
<organism evidence="1 2">
    <name type="scientific">Escallonia rubra</name>
    <dbReference type="NCBI Taxonomy" id="112253"/>
    <lineage>
        <taxon>Eukaryota</taxon>
        <taxon>Viridiplantae</taxon>
        <taxon>Streptophyta</taxon>
        <taxon>Embryophyta</taxon>
        <taxon>Tracheophyta</taxon>
        <taxon>Spermatophyta</taxon>
        <taxon>Magnoliopsida</taxon>
        <taxon>eudicotyledons</taxon>
        <taxon>Gunneridae</taxon>
        <taxon>Pentapetalae</taxon>
        <taxon>asterids</taxon>
        <taxon>campanulids</taxon>
        <taxon>Escalloniales</taxon>
        <taxon>Escalloniaceae</taxon>
        <taxon>Escallonia</taxon>
    </lineage>
</organism>
<evidence type="ECO:0000313" key="2">
    <source>
        <dbReference type="Proteomes" id="UP001187471"/>
    </source>
</evidence>
<comment type="caution">
    <text evidence="1">The sequence shown here is derived from an EMBL/GenBank/DDBJ whole genome shotgun (WGS) entry which is preliminary data.</text>
</comment>
<evidence type="ECO:0000313" key="1">
    <source>
        <dbReference type="EMBL" id="KAK2991584.1"/>
    </source>
</evidence>
<accession>A0AA88RTC8</accession>
<dbReference type="EMBL" id="JAVXUO010000511">
    <property type="protein sequence ID" value="KAK2991584.1"/>
    <property type="molecule type" value="Genomic_DNA"/>
</dbReference>
<reference evidence="1" key="1">
    <citation type="submission" date="2022-12" db="EMBL/GenBank/DDBJ databases">
        <title>Draft genome assemblies for two species of Escallonia (Escalloniales).</title>
        <authorList>
            <person name="Chanderbali A."/>
            <person name="Dervinis C."/>
            <person name="Anghel I."/>
            <person name="Soltis D."/>
            <person name="Soltis P."/>
            <person name="Zapata F."/>
        </authorList>
    </citation>
    <scope>NUCLEOTIDE SEQUENCE</scope>
    <source>
        <strain evidence="1">UCBG92.1500</strain>
        <tissue evidence="1">Leaf</tissue>
    </source>
</reference>